<dbReference type="EMBL" id="JBIYXZ010002086">
    <property type="protein sequence ID" value="KAL3045427.1"/>
    <property type="molecule type" value="Genomic_DNA"/>
</dbReference>
<accession>A0ABD2FV00</accession>
<dbReference type="Proteomes" id="UP001619887">
    <property type="component" value="Unassembled WGS sequence"/>
</dbReference>
<keyword evidence="2" id="KW-1185">Reference proteome</keyword>
<evidence type="ECO:0000313" key="1">
    <source>
        <dbReference type="EMBL" id="KAL3045427.1"/>
    </source>
</evidence>
<name>A0ABD2FV00_PAGBO</name>
<comment type="caution">
    <text evidence="1">The sequence shown here is derived from an EMBL/GenBank/DDBJ whole genome shotgun (WGS) entry which is preliminary data.</text>
</comment>
<reference evidence="1 2" key="1">
    <citation type="journal article" date="2022" name="G3 (Bethesda)">
        <title>Evaluating Illumina-, Nanopore-, and PacBio-based genome assembly strategies with the bald notothen, Trematomus borchgrevinki.</title>
        <authorList>
            <person name="Rayamajhi N."/>
            <person name="Cheng C.C."/>
            <person name="Catchen J.M."/>
        </authorList>
    </citation>
    <scope>NUCLEOTIDE SEQUENCE [LARGE SCALE GENOMIC DNA]</scope>
    <source>
        <strain evidence="1">AGRC-2024</strain>
    </source>
</reference>
<protein>
    <submittedName>
        <fullName evidence="1">Uncharacterized protein</fullName>
    </submittedName>
</protein>
<evidence type="ECO:0000313" key="2">
    <source>
        <dbReference type="Proteomes" id="UP001619887"/>
    </source>
</evidence>
<reference evidence="1 2" key="2">
    <citation type="journal article" date="2024" name="G3 (Bethesda)">
        <title>The genome of the cryopelagic Antarctic bald notothen, Trematomus borchgrevinki.</title>
        <authorList>
            <person name="Rayamajhi N."/>
            <person name="Rivera-Colon A.G."/>
            <person name="Minhas B.F."/>
            <person name="Cheng C.C."/>
            <person name="Catchen J.M."/>
        </authorList>
    </citation>
    <scope>NUCLEOTIDE SEQUENCE [LARGE SCALE GENOMIC DNA]</scope>
    <source>
        <strain evidence="1">AGRC-2024</strain>
    </source>
</reference>
<proteinExistence type="predicted"/>
<sequence length="99" mass="11179">MIRGRSRSTVACRVNPARGDSSHFADFPSGPQTSLRIKVSPSENKINLFNSQSRAFILKFQRVFKSRTPNENISKMSDPPFSIWSLNASQKRYSSSARL</sequence>
<organism evidence="1 2">
    <name type="scientific">Pagothenia borchgrevinki</name>
    <name type="common">Bald rockcod</name>
    <name type="synonym">Trematomus borchgrevinki</name>
    <dbReference type="NCBI Taxonomy" id="8213"/>
    <lineage>
        <taxon>Eukaryota</taxon>
        <taxon>Metazoa</taxon>
        <taxon>Chordata</taxon>
        <taxon>Craniata</taxon>
        <taxon>Vertebrata</taxon>
        <taxon>Euteleostomi</taxon>
        <taxon>Actinopterygii</taxon>
        <taxon>Neopterygii</taxon>
        <taxon>Teleostei</taxon>
        <taxon>Neoteleostei</taxon>
        <taxon>Acanthomorphata</taxon>
        <taxon>Eupercaria</taxon>
        <taxon>Perciformes</taxon>
        <taxon>Notothenioidei</taxon>
        <taxon>Nototheniidae</taxon>
        <taxon>Pagothenia</taxon>
    </lineage>
</organism>
<gene>
    <name evidence="1" type="ORF">OYC64_013655</name>
</gene>
<dbReference type="AlphaFoldDB" id="A0ABD2FV00"/>